<dbReference type="GO" id="GO:0030496">
    <property type="term" value="C:midbody"/>
    <property type="evidence" value="ECO:0007669"/>
    <property type="project" value="TreeGrafter"/>
</dbReference>
<dbReference type="InterPro" id="IPR028730">
    <property type="entry name" value="ZFYVE26"/>
</dbReference>
<dbReference type="Pfam" id="PF25569">
    <property type="entry name" value="TPR_ZFYVE26"/>
    <property type="match status" value="1"/>
</dbReference>
<reference evidence="3 4" key="1">
    <citation type="journal article" date="2017" name="PLoS Biol.">
        <title>The sea cucumber genome provides insights into morphological evolution and visceral regeneration.</title>
        <authorList>
            <person name="Zhang X."/>
            <person name="Sun L."/>
            <person name="Yuan J."/>
            <person name="Sun Y."/>
            <person name="Gao Y."/>
            <person name="Zhang L."/>
            <person name="Li S."/>
            <person name="Dai H."/>
            <person name="Hamel J.F."/>
            <person name="Liu C."/>
            <person name="Yu Y."/>
            <person name="Liu S."/>
            <person name="Lin W."/>
            <person name="Guo K."/>
            <person name="Jin S."/>
            <person name="Xu P."/>
            <person name="Storey K.B."/>
            <person name="Huan P."/>
            <person name="Zhang T."/>
            <person name="Zhou Y."/>
            <person name="Zhang J."/>
            <person name="Lin C."/>
            <person name="Li X."/>
            <person name="Xing L."/>
            <person name="Huo D."/>
            <person name="Sun M."/>
            <person name="Wang L."/>
            <person name="Mercier A."/>
            <person name="Li F."/>
            <person name="Yang H."/>
            <person name="Xiang J."/>
        </authorList>
    </citation>
    <scope>NUCLEOTIDE SEQUENCE [LARGE SCALE GENOMIC DNA]</scope>
    <source>
        <strain evidence="3">Shaxun</strain>
        <tissue evidence="3">Muscle</tissue>
    </source>
</reference>
<feature type="region of interest" description="Disordered" evidence="1">
    <location>
        <begin position="40"/>
        <end position="62"/>
    </location>
</feature>
<dbReference type="GO" id="GO:0005813">
    <property type="term" value="C:centrosome"/>
    <property type="evidence" value="ECO:0007669"/>
    <property type="project" value="TreeGrafter"/>
</dbReference>
<dbReference type="PANTHER" id="PTHR46591">
    <property type="entry name" value="ZINC FINGER FYVE DOMAIN-CONTAINING PROTEIN 26"/>
    <property type="match status" value="1"/>
</dbReference>
<dbReference type="InterPro" id="IPR057946">
    <property type="entry name" value="TPR_ZFYVE26"/>
</dbReference>
<proteinExistence type="predicted"/>
<gene>
    <name evidence="3" type="ORF">BSL78_28837</name>
</gene>
<organism evidence="3 4">
    <name type="scientific">Stichopus japonicus</name>
    <name type="common">Sea cucumber</name>
    <dbReference type="NCBI Taxonomy" id="307972"/>
    <lineage>
        <taxon>Eukaryota</taxon>
        <taxon>Metazoa</taxon>
        <taxon>Echinodermata</taxon>
        <taxon>Eleutherozoa</taxon>
        <taxon>Echinozoa</taxon>
        <taxon>Holothuroidea</taxon>
        <taxon>Aspidochirotacea</taxon>
        <taxon>Aspidochirotida</taxon>
        <taxon>Stichopodidae</taxon>
        <taxon>Apostichopus</taxon>
    </lineage>
</organism>
<dbReference type="GO" id="GO:0005765">
    <property type="term" value="C:lysosomal membrane"/>
    <property type="evidence" value="ECO:0007669"/>
    <property type="project" value="TreeGrafter"/>
</dbReference>
<dbReference type="AlphaFoldDB" id="A0A2G8JF17"/>
<comment type="caution">
    <text evidence="3">The sequence shown here is derived from an EMBL/GenBank/DDBJ whole genome shotgun (WGS) entry which is preliminary data.</text>
</comment>
<protein>
    <submittedName>
        <fullName evidence="3">Putative zinc finger FYVE domain-containing protein 26</fullName>
    </submittedName>
</protein>
<dbReference type="GO" id="GO:0032465">
    <property type="term" value="P:regulation of cytokinesis"/>
    <property type="evidence" value="ECO:0007669"/>
    <property type="project" value="TreeGrafter"/>
</dbReference>
<evidence type="ECO:0000259" key="2">
    <source>
        <dbReference type="Pfam" id="PF25569"/>
    </source>
</evidence>
<dbReference type="Proteomes" id="UP000230750">
    <property type="component" value="Unassembled WGS sequence"/>
</dbReference>
<evidence type="ECO:0000313" key="4">
    <source>
        <dbReference type="Proteomes" id="UP000230750"/>
    </source>
</evidence>
<evidence type="ECO:0000256" key="1">
    <source>
        <dbReference type="SAM" id="MobiDB-lite"/>
    </source>
</evidence>
<dbReference type="STRING" id="307972.A0A2G8JF17"/>
<sequence>MCFTYKTPPPNHVIFFRPQGGKLSSTPHSLDKRGLGVHLSQSLTPSPVQGGGSRSRSGTPTSFEVAQGDMIAPQYMQDMEWKLSLDRNENITIREDFYYDKAPNTSLCQSILDLLNDSFECGGHLLQFAETLSEKLKPIRPGVPNPEVDHSLIISMMRTLLFNAKLKFAHGEESNWVEKCDTYLSTVDLLKLFVANNCADIPSIQELAQAEKARNVRDRLVKSERLLLAMEVSTKCGLDNTAVWSAWGSSCLRAGAYEMARFKFSRVLKTQDILDASSTSIKDFIAAPHMDGYSKKKLDSPAAKECLYYINTYCPYLTAIQFYMKYDLLSMALDYLIKHNCSGEVFLEGLFLPCLKKGELGLCPSSNAVYSFLQERATSYSELFDRLHHVRRAHDHLKAMMEDKEWGSVPRASNQNSKSPAGWGGGRKEGDVNVRLTLSPSDLTKHINTILVQIDVTKFLHGVMGNKTTSQKAIAVAGASATLQLLHKQVLMSGSTIPEGFDLAYRIIQDFRLPDSLIYTRAGRHLASLGKNRDIEQLLGCIKGLMKHDECDEVVANCIRVMSGNPTLLKEAESLIKLINSDSQKINAHIICGKLKKAYLLAVRGERGTEDVKRIASAAERTGNTKIKDMCDQWLKKKEMEQMQRRDVAEVMKKGGRYWEQR</sequence>
<keyword evidence="4" id="KW-1185">Reference proteome</keyword>
<dbReference type="GO" id="GO:0000724">
    <property type="term" value="P:double-strand break repair via homologous recombination"/>
    <property type="evidence" value="ECO:0007669"/>
    <property type="project" value="InterPro"/>
</dbReference>
<feature type="domain" description="ZFYVE26-like TPR repeats" evidence="2">
    <location>
        <begin position="517"/>
        <end position="636"/>
    </location>
</feature>
<dbReference type="GO" id="GO:0000281">
    <property type="term" value="P:mitotic cytokinesis"/>
    <property type="evidence" value="ECO:0007669"/>
    <property type="project" value="InterPro"/>
</dbReference>
<feature type="region of interest" description="Disordered" evidence="1">
    <location>
        <begin position="407"/>
        <end position="428"/>
    </location>
</feature>
<dbReference type="PANTHER" id="PTHR46591:SF1">
    <property type="entry name" value="ZINC FINGER FYVE DOMAIN-CONTAINING PROTEIN 26"/>
    <property type="match status" value="1"/>
</dbReference>
<dbReference type="GO" id="GO:0032266">
    <property type="term" value="F:phosphatidylinositol-3-phosphate binding"/>
    <property type="evidence" value="ECO:0007669"/>
    <property type="project" value="InterPro"/>
</dbReference>
<accession>A0A2G8JF17</accession>
<dbReference type="OrthoDB" id="1936617at2759"/>
<name>A0A2G8JF17_STIJA</name>
<dbReference type="EMBL" id="MRZV01002207">
    <property type="protein sequence ID" value="PIK34340.1"/>
    <property type="molecule type" value="Genomic_DNA"/>
</dbReference>
<evidence type="ECO:0000313" key="3">
    <source>
        <dbReference type="EMBL" id="PIK34340.1"/>
    </source>
</evidence>